<feature type="transmembrane region" description="Helical" evidence="1">
    <location>
        <begin position="251"/>
        <end position="276"/>
    </location>
</feature>
<gene>
    <name evidence="2" type="ORF">NCTC10113_01285</name>
</gene>
<feature type="transmembrane region" description="Helical" evidence="1">
    <location>
        <begin position="151"/>
        <end position="173"/>
    </location>
</feature>
<evidence type="ECO:0000256" key="1">
    <source>
        <dbReference type="SAM" id="Phobius"/>
    </source>
</evidence>
<geneLocation type="plasmid" evidence="2">
    <name>2</name>
</geneLocation>
<keyword evidence="1" id="KW-1133">Transmembrane helix</keyword>
<feature type="transmembrane region" description="Helical" evidence="1">
    <location>
        <begin position="57"/>
        <end position="75"/>
    </location>
</feature>
<reference evidence="2" key="1">
    <citation type="submission" date="2019-01" db="EMBL/GenBank/DDBJ databases">
        <authorList>
            <consortium name="Pathogen Informatics"/>
        </authorList>
    </citation>
    <scope>NUCLEOTIDE SEQUENCE [LARGE SCALE GENOMIC DNA]</scope>
    <source>
        <strain evidence="2">NCTC10113</strain>
    </source>
</reference>
<feature type="transmembrane region" description="Helical" evidence="1">
    <location>
        <begin position="128"/>
        <end position="145"/>
    </location>
</feature>
<evidence type="ECO:0000313" key="2">
    <source>
        <dbReference type="EMBL" id="VEU56378.1"/>
    </source>
</evidence>
<keyword evidence="1" id="KW-0812">Transmembrane</keyword>
<accession>A0A448ZYR4</accession>
<proteinExistence type="predicted"/>
<keyword evidence="1" id="KW-0472">Membrane</keyword>
<feature type="transmembrane region" description="Helical" evidence="1">
    <location>
        <begin position="185"/>
        <end position="207"/>
    </location>
</feature>
<organism evidence="2">
    <name type="scientific">Metamycoplasma salivarium</name>
    <name type="common">Mycoplasma salivarium</name>
    <dbReference type="NCBI Taxonomy" id="2124"/>
    <lineage>
        <taxon>Bacteria</taxon>
        <taxon>Bacillati</taxon>
        <taxon>Mycoplasmatota</taxon>
        <taxon>Mycoplasmoidales</taxon>
        <taxon>Metamycoplasmataceae</taxon>
        <taxon>Metamycoplasma</taxon>
    </lineage>
</organism>
<dbReference type="RefSeq" id="WP_024544276.1">
    <property type="nucleotide sequence ID" value="NZ_LR214938.2"/>
</dbReference>
<dbReference type="Pfam" id="PF14808">
    <property type="entry name" value="TMEM164"/>
    <property type="match status" value="1"/>
</dbReference>
<dbReference type="EMBL" id="LR214939">
    <property type="protein sequence ID" value="VEU56378.1"/>
    <property type="molecule type" value="Genomic_DNA"/>
</dbReference>
<keyword evidence="2" id="KW-0614">Plasmid</keyword>
<sequence>MVNPMHKKIIELLSTEFKIGTPKVGNLFHILILISCFLIATILIAALWKIKNSPKTLFAITLIALIFLILLEFLKQYYFSTEATKDKFKWIFQPWAFPATLCAMPLYFLPIYLFTFKTKKVKMYVQDFLGIFMLFGGAFVLFYPGEIFKANIFWTMHSVLFHAVMLIFGLFLVVTNIVAYKWNSVYHAFIVFVLLWIFVGAINEILWQLKQKNVLSEIPNFLSISHRLPNPYIISISKFLKGKTLPIYSIYFIYPLVVFVISNSLFLIFGFIGFTIRKLIILNKKQYIRKLKYNAYLRRINVIKDYKLTYLRN</sequence>
<dbReference type="AlphaFoldDB" id="A0A448ZYR4"/>
<evidence type="ECO:0008006" key="3">
    <source>
        <dbReference type="Google" id="ProtNLM"/>
    </source>
</evidence>
<protein>
    <recommendedName>
        <fullName evidence="3">Integral membrane protein (Intg_mem_TP0381)</fullName>
    </recommendedName>
</protein>
<name>A0A448ZYR4_METSV</name>
<feature type="transmembrane region" description="Helical" evidence="1">
    <location>
        <begin position="95"/>
        <end position="116"/>
    </location>
</feature>
<feature type="transmembrane region" description="Helical" evidence="1">
    <location>
        <begin position="27"/>
        <end position="48"/>
    </location>
</feature>